<accession>A0AAN8AEG8</accession>
<gene>
    <name evidence="2" type="ORF">PBY51_023787</name>
</gene>
<evidence type="ECO:0000313" key="2">
    <source>
        <dbReference type="EMBL" id="KAK5852308.1"/>
    </source>
</evidence>
<name>A0AAN8AEG8_ELEMC</name>
<evidence type="ECO:0000256" key="1">
    <source>
        <dbReference type="SAM" id="MobiDB-lite"/>
    </source>
</evidence>
<dbReference type="Proteomes" id="UP001346869">
    <property type="component" value="Unassembled WGS sequence"/>
</dbReference>
<proteinExistence type="predicted"/>
<dbReference type="AlphaFoldDB" id="A0AAN8AEG8"/>
<feature type="region of interest" description="Disordered" evidence="1">
    <location>
        <begin position="175"/>
        <end position="197"/>
    </location>
</feature>
<keyword evidence="3" id="KW-1185">Reference proteome</keyword>
<dbReference type="EMBL" id="JAUZQC010000021">
    <property type="protein sequence ID" value="KAK5852308.1"/>
    <property type="molecule type" value="Genomic_DNA"/>
</dbReference>
<feature type="region of interest" description="Disordered" evidence="1">
    <location>
        <begin position="33"/>
        <end position="85"/>
    </location>
</feature>
<feature type="compositionally biased region" description="Acidic residues" evidence="1">
    <location>
        <begin position="214"/>
        <end position="223"/>
    </location>
</feature>
<organism evidence="2 3">
    <name type="scientific">Eleginops maclovinus</name>
    <name type="common">Patagonian blennie</name>
    <name type="synonym">Eleginus maclovinus</name>
    <dbReference type="NCBI Taxonomy" id="56733"/>
    <lineage>
        <taxon>Eukaryota</taxon>
        <taxon>Metazoa</taxon>
        <taxon>Chordata</taxon>
        <taxon>Craniata</taxon>
        <taxon>Vertebrata</taxon>
        <taxon>Euteleostomi</taxon>
        <taxon>Actinopterygii</taxon>
        <taxon>Neopterygii</taxon>
        <taxon>Teleostei</taxon>
        <taxon>Neoteleostei</taxon>
        <taxon>Acanthomorphata</taxon>
        <taxon>Eupercaria</taxon>
        <taxon>Perciformes</taxon>
        <taxon>Notothenioidei</taxon>
        <taxon>Eleginopidae</taxon>
        <taxon>Eleginops</taxon>
    </lineage>
</organism>
<protein>
    <submittedName>
        <fullName evidence="2">Uncharacterized protein</fullName>
    </submittedName>
</protein>
<feature type="region of interest" description="Disordered" evidence="1">
    <location>
        <begin position="212"/>
        <end position="233"/>
    </location>
</feature>
<reference evidence="2 3" key="1">
    <citation type="journal article" date="2023" name="Genes (Basel)">
        <title>Chromosome-Level Genome Assembly and Circadian Gene Repertoire of the Patagonia Blennie Eleginops maclovinus-The Closest Ancestral Proxy of Antarctic Cryonotothenioids.</title>
        <authorList>
            <person name="Cheng C.C."/>
            <person name="Rivera-Colon A.G."/>
            <person name="Minhas B.F."/>
            <person name="Wilson L."/>
            <person name="Rayamajhi N."/>
            <person name="Vargas-Chacoff L."/>
            <person name="Catchen J.M."/>
        </authorList>
    </citation>
    <scope>NUCLEOTIDE SEQUENCE [LARGE SCALE GENOMIC DNA]</scope>
    <source>
        <strain evidence="2">JMC-PN-2008</strain>
    </source>
</reference>
<reference evidence="2 3" key="2">
    <citation type="journal article" date="2023" name="Mol. Biol. Evol.">
        <title>Genomics of Secondarily Temperate Adaptation in the Only Non-Antarctic Icefish.</title>
        <authorList>
            <person name="Rivera-Colon A.G."/>
            <person name="Rayamajhi N."/>
            <person name="Minhas B.F."/>
            <person name="Madrigal G."/>
            <person name="Bilyk K.T."/>
            <person name="Yoon V."/>
            <person name="Hune M."/>
            <person name="Gregory S."/>
            <person name="Cheng C.H.C."/>
            <person name="Catchen J.M."/>
        </authorList>
    </citation>
    <scope>NUCLEOTIDE SEQUENCE [LARGE SCALE GENOMIC DNA]</scope>
    <source>
        <strain evidence="2">JMC-PN-2008</strain>
    </source>
</reference>
<feature type="compositionally biased region" description="Low complexity" evidence="1">
    <location>
        <begin position="175"/>
        <end position="184"/>
    </location>
</feature>
<sequence>MASSGPPAEEHLLTRVTRWFTGFAGGSLWPVTNACPDAATPPDDPVLPEVDEEEANAVGVDAVDGLQEAQAEPSRGNGDSEQPPPAAPSPVYYAVYYTVPYAVPYSVPYAVPYSVPYPCYAPWSNRYAYHYAAPPPFTDPYAYPYAAPAYPQAAPTYPQAAPAYPQAAPAYPQAAPAYPQAAPPHDAHPLDDDDVDNYGIDEYLRQIRYYGEQSPEDEDEEIDVVGLDIGPLP</sequence>
<comment type="caution">
    <text evidence="2">The sequence shown here is derived from an EMBL/GenBank/DDBJ whole genome shotgun (WGS) entry which is preliminary data.</text>
</comment>
<evidence type="ECO:0000313" key="3">
    <source>
        <dbReference type="Proteomes" id="UP001346869"/>
    </source>
</evidence>